<organism evidence="1">
    <name type="scientific">Eucalyptus grandis</name>
    <name type="common">Flooded gum</name>
    <dbReference type="NCBI Taxonomy" id="71139"/>
    <lineage>
        <taxon>Eukaryota</taxon>
        <taxon>Viridiplantae</taxon>
        <taxon>Streptophyta</taxon>
        <taxon>Embryophyta</taxon>
        <taxon>Tracheophyta</taxon>
        <taxon>Spermatophyta</taxon>
        <taxon>Magnoliopsida</taxon>
        <taxon>eudicotyledons</taxon>
        <taxon>Gunneridae</taxon>
        <taxon>Pentapetalae</taxon>
        <taxon>rosids</taxon>
        <taxon>malvids</taxon>
        <taxon>Myrtales</taxon>
        <taxon>Myrtaceae</taxon>
        <taxon>Myrtoideae</taxon>
        <taxon>Eucalypteae</taxon>
        <taxon>Eucalyptus</taxon>
    </lineage>
</organism>
<sequence length="84" mass="9509">MASCHAHGLEAKNTPCFVDGSLSCPVSTSSNYPQWIRCNSMVRSWLIHFTIPIISYCILRHNSSNDVWNDLCEYFSPCNAPRTI</sequence>
<dbReference type="Gramene" id="KCW49240">
    <property type="protein sequence ID" value="KCW49240"/>
    <property type="gene ID" value="EUGRSUZ_K02810"/>
</dbReference>
<dbReference type="PANTHER" id="PTHR37610">
    <property type="entry name" value="CCHC-TYPE DOMAIN-CONTAINING PROTEIN"/>
    <property type="match status" value="1"/>
</dbReference>
<evidence type="ECO:0000313" key="1">
    <source>
        <dbReference type="EMBL" id="KCW49240.1"/>
    </source>
</evidence>
<reference evidence="1" key="1">
    <citation type="submission" date="2013-07" db="EMBL/GenBank/DDBJ databases">
        <title>The genome of Eucalyptus grandis.</title>
        <authorList>
            <person name="Schmutz J."/>
            <person name="Hayes R."/>
            <person name="Myburg A."/>
            <person name="Tuskan G."/>
            <person name="Grattapaglia D."/>
            <person name="Rokhsar D.S."/>
        </authorList>
    </citation>
    <scope>NUCLEOTIDE SEQUENCE</scope>
    <source>
        <tissue evidence="1">Leaf extractions</tissue>
    </source>
</reference>
<dbReference type="OMA" id="MASCHAH"/>
<gene>
    <name evidence="1" type="ORF">EUGRSUZ_K02810</name>
</gene>
<dbReference type="AlphaFoldDB" id="A0A059A799"/>
<dbReference type="PANTHER" id="PTHR37610:SF55">
    <property type="entry name" value="RETROTRANSPOSON COPIA-LIKE N-TERMINAL DOMAIN-CONTAINING PROTEIN"/>
    <property type="match status" value="1"/>
</dbReference>
<proteinExistence type="predicted"/>
<dbReference type="EMBL" id="KK198763">
    <property type="protein sequence ID" value="KCW49240.1"/>
    <property type="molecule type" value="Genomic_DNA"/>
</dbReference>
<name>A0A059A799_EUCGR</name>
<dbReference type="InParanoid" id="A0A059A799"/>
<protein>
    <recommendedName>
        <fullName evidence="2">Retrotransposon Copia-like N-terminal domain-containing protein</fullName>
    </recommendedName>
</protein>
<evidence type="ECO:0008006" key="2">
    <source>
        <dbReference type="Google" id="ProtNLM"/>
    </source>
</evidence>
<accession>A0A059A799</accession>